<evidence type="ECO:0000313" key="8">
    <source>
        <dbReference type="EMBL" id="CAG8548859.1"/>
    </source>
</evidence>
<dbReference type="PANTHER" id="PTHR31632:SF2">
    <property type="entry name" value="PLASMA MEMBRANE IRON PERMEASE"/>
    <property type="match status" value="1"/>
</dbReference>
<feature type="transmembrane region" description="Helical" evidence="7">
    <location>
        <begin position="128"/>
        <end position="146"/>
    </location>
</feature>
<feature type="transmembrane region" description="Helical" evidence="7">
    <location>
        <begin position="223"/>
        <end position="241"/>
    </location>
</feature>
<evidence type="ECO:0000256" key="4">
    <source>
        <dbReference type="ARBA" id="ARBA00022692"/>
    </source>
</evidence>
<proteinExistence type="inferred from homology"/>
<evidence type="ECO:0000256" key="6">
    <source>
        <dbReference type="ARBA" id="ARBA00023136"/>
    </source>
</evidence>
<dbReference type="Proteomes" id="UP000789405">
    <property type="component" value="Unassembled WGS sequence"/>
</dbReference>
<dbReference type="OrthoDB" id="4364at2759"/>
<comment type="subcellular location">
    <subcellularLocation>
        <location evidence="1">Membrane</location>
        <topology evidence="1">Multi-pass membrane protein</topology>
    </subcellularLocation>
</comment>
<dbReference type="PANTHER" id="PTHR31632">
    <property type="entry name" value="IRON TRANSPORTER FTH1"/>
    <property type="match status" value="1"/>
</dbReference>
<keyword evidence="6 7" id="KW-0472">Membrane</keyword>
<accession>A0A9N9AXZ9</accession>
<dbReference type="GO" id="GO:0015093">
    <property type="term" value="F:ferrous iron transmembrane transporter activity"/>
    <property type="evidence" value="ECO:0007669"/>
    <property type="project" value="TreeGrafter"/>
</dbReference>
<dbReference type="InterPro" id="IPR004923">
    <property type="entry name" value="FTR1/Fip1/EfeU"/>
</dbReference>
<protein>
    <submittedName>
        <fullName evidence="8">27739_t:CDS:1</fullName>
    </submittedName>
</protein>
<evidence type="ECO:0000256" key="7">
    <source>
        <dbReference type="SAM" id="Phobius"/>
    </source>
</evidence>
<dbReference type="EMBL" id="CAJVPY010002109">
    <property type="protein sequence ID" value="CAG8548859.1"/>
    <property type="molecule type" value="Genomic_DNA"/>
</dbReference>
<evidence type="ECO:0000256" key="2">
    <source>
        <dbReference type="ARBA" id="ARBA00008333"/>
    </source>
</evidence>
<dbReference type="AlphaFoldDB" id="A0A9N9AXZ9"/>
<gene>
    <name evidence="8" type="ORF">DERYTH_LOCUS5167</name>
</gene>
<name>A0A9N9AXZ9_9GLOM</name>
<reference evidence="8" key="1">
    <citation type="submission" date="2021-06" db="EMBL/GenBank/DDBJ databases">
        <authorList>
            <person name="Kallberg Y."/>
            <person name="Tangrot J."/>
            <person name="Rosling A."/>
        </authorList>
    </citation>
    <scope>NUCLEOTIDE SEQUENCE</scope>
    <source>
        <strain evidence="8">MA453B</strain>
    </source>
</reference>
<comment type="caution">
    <text evidence="8">The sequence shown here is derived from an EMBL/GenBank/DDBJ whole genome shotgun (WGS) entry which is preliminary data.</text>
</comment>
<keyword evidence="3" id="KW-0410">Iron transport</keyword>
<organism evidence="8 9">
    <name type="scientific">Dentiscutata erythropus</name>
    <dbReference type="NCBI Taxonomy" id="1348616"/>
    <lineage>
        <taxon>Eukaryota</taxon>
        <taxon>Fungi</taxon>
        <taxon>Fungi incertae sedis</taxon>
        <taxon>Mucoromycota</taxon>
        <taxon>Glomeromycotina</taxon>
        <taxon>Glomeromycetes</taxon>
        <taxon>Diversisporales</taxon>
        <taxon>Gigasporaceae</taxon>
        <taxon>Dentiscutata</taxon>
    </lineage>
</organism>
<keyword evidence="4 7" id="KW-0812">Transmembrane</keyword>
<keyword evidence="3" id="KW-0408">Iron</keyword>
<dbReference type="GO" id="GO:0033573">
    <property type="term" value="C:high-affinity iron permease complex"/>
    <property type="evidence" value="ECO:0007669"/>
    <property type="project" value="InterPro"/>
</dbReference>
<keyword evidence="5 7" id="KW-1133">Transmembrane helix</keyword>
<feature type="transmembrane region" description="Helical" evidence="7">
    <location>
        <begin position="158"/>
        <end position="178"/>
    </location>
</feature>
<keyword evidence="9" id="KW-1185">Reference proteome</keyword>
<keyword evidence="3" id="KW-0813">Transport</keyword>
<keyword evidence="3" id="KW-0406">Ion transport</keyword>
<sequence length="258" mass="28933">MSLLFGIIDRVIPPEHEDIPSLNQEITTSALISSEESRYRRLLRHLRRFQQRENTSSQELRGKLKRIVLYGTIAGVVVSLILGILFVGVLYVVIKDSQNGLVLSLLIQTLPYKPNTNSNNIIFRNSQALWVSIGAVFGFSGGYLIYKCSNLISFRAFAVTCTIIVFFVGAGLFGTSIADFETVTNSDQIYLWNLDCCDPETNGGWEIMSSTFGWTNKASLGQVIGYVLYWVVVLVRTFIILRKRNATDLTETNEANNN</sequence>
<evidence type="ECO:0000256" key="5">
    <source>
        <dbReference type="ARBA" id="ARBA00022989"/>
    </source>
</evidence>
<evidence type="ECO:0000256" key="3">
    <source>
        <dbReference type="ARBA" id="ARBA00022496"/>
    </source>
</evidence>
<feature type="transmembrane region" description="Helical" evidence="7">
    <location>
        <begin position="67"/>
        <end position="94"/>
    </location>
</feature>
<evidence type="ECO:0000313" key="9">
    <source>
        <dbReference type="Proteomes" id="UP000789405"/>
    </source>
</evidence>
<comment type="similarity">
    <text evidence="2">Belongs to the oxidase-dependent Fe transporter (OFeT) (TC 9.A.10.1) family.</text>
</comment>
<evidence type="ECO:0000256" key="1">
    <source>
        <dbReference type="ARBA" id="ARBA00004141"/>
    </source>
</evidence>